<name>A0A0B2UI98_9MICR</name>
<dbReference type="Proteomes" id="UP000031056">
    <property type="component" value="Unassembled WGS sequence"/>
</dbReference>
<dbReference type="InParanoid" id="A0A0B2UI98"/>
<dbReference type="PANTHER" id="PTHR46971:SF1">
    <property type="entry name" value="CALCINEURIN B SUBUNIT (PROTEIN PHOSPHATASE 2B REGULATORY SUBUNIT)-LIKE PROTEIN"/>
    <property type="match status" value="1"/>
</dbReference>
<dbReference type="GeneID" id="26262225"/>
<keyword evidence="3" id="KW-1185">Reference proteome</keyword>
<dbReference type="PANTHER" id="PTHR46971">
    <property type="entry name" value="CALCINEURIN B SUBUNIT (PROTEIN PHOSPHATASE 2B REGULATORY SUBUNIT)-LIKE PROTEIN"/>
    <property type="match status" value="1"/>
</dbReference>
<proteinExistence type="predicted"/>
<evidence type="ECO:0000313" key="2">
    <source>
        <dbReference type="EMBL" id="KHN69088.1"/>
    </source>
</evidence>
<feature type="domain" description="EF-hand" evidence="1">
    <location>
        <begin position="26"/>
        <end position="61"/>
    </location>
</feature>
<dbReference type="SUPFAM" id="SSF47473">
    <property type="entry name" value="EF-hand"/>
    <property type="match status" value="1"/>
</dbReference>
<dbReference type="RefSeq" id="XP_014563130.1">
    <property type="nucleotide sequence ID" value="XM_014707644.1"/>
</dbReference>
<dbReference type="EMBL" id="JOKQ01000009">
    <property type="protein sequence ID" value="KHN69088.1"/>
    <property type="molecule type" value="Genomic_DNA"/>
</dbReference>
<dbReference type="Pfam" id="PF13499">
    <property type="entry name" value="EF-hand_7"/>
    <property type="match status" value="1"/>
</dbReference>
<gene>
    <name evidence="2" type="ORF">M896_090110</name>
</gene>
<dbReference type="PROSITE" id="PS50222">
    <property type="entry name" value="EF_HAND_2"/>
    <property type="match status" value="3"/>
</dbReference>
<evidence type="ECO:0000259" key="1">
    <source>
        <dbReference type="PROSITE" id="PS50222"/>
    </source>
</evidence>
<dbReference type="InterPro" id="IPR011992">
    <property type="entry name" value="EF-hand-dom_pair"/>
</dbReference>
<organism evidence="2 3">
    <name type="scientific">Ordospora colligata OC4</name>
    <dbReference type="NCBI Taxonomy" id="1354746"/>
    <lineage>
        <taxon>Eukaryota</taxon>
        <taxon>Fungi</taxon>
        <taxon>Fungi incertae sedis</taxon>
        <taxon>Microsporidia</taxon>
        <taxon>Ordosporidae</taxon>
        <taxon>Ordospora</taxon>
    </lineage>
</organism>
<dbReference type="VEuPathDB" id="MicrosporidiaDB:M896_090110"/>
<dbReference type="FunCoup" id="A0A0B2UI98">
    <property type="interactions" value="89"/>
</dbReference>
<dbReference type="GO" id="GO:0005509">
    <property type="term" value="F:calcium ion binding"/>
    <property type="evidence" value="ECO:0007669"/>
    <property type="project" value="InterPro"/>
</dbReference>
<dbReference type="STRING" id="1354746.A0A0B2UI98"/>
<protein>
    <submittedName>
        <fullName evidence="2">EF-Hand Ca2+-binding protein</fullName>
    </submittedName>
</protein>
<dbReference type="Gene3D" id="1.10.238.10">
    <property type="entry name" value="EF-hand"/>
    <property type="match status" value="1"/>
</dbReference>
<reference evidence="2 3" key="1">
    <citation type="journal article" date="2014" name="MBio">
        <title>The Ordospora colligata genome; evolution of extreme reduction in microsporidia and host-to-parasite horizontal gene transfer.</title>
        <authorList>
            <person name="Pombert J.-F."/>
            <person name="Haag K.L."/>
            <person name="Beidas S."/>
            <person name="Ebert D."/>
            <person name="Keeling P.J."/>
        </authorList>
    </citation>
    <scope>NUCLEOTIDE SEQUENCE [LARGE SCALE GENOMIC DNA]</scope>
    <source>
        <strain evidence="2 3">OC4</strain>
    </source>
</reference>
<dbReference type="OrthoDB" id="191686at2759"/>
<dbReference type="AlphaFoldDB" id="A0A0B2UI98"/>
<sequence>MGSLSSTMLCEEEIEELKNSTVFDYREIENLYERFQFLDKETHGYLTYNELNNIPEFQSNPFSQLIMRSIEKMVDYDRMTFPHFLAFLGIFSEKSDVKSRVKYLFDILDLNGDGKLCRNVFIRVDNIMGQSGREEDVKSLMDSYDRGGKGYMDLVDFTEFYESSPSIDRNMIIDFSKNLRQRKQVGFMQILWPSKHEA</sequence>
<comment type="caution">
    <text evidence="2">The sequence shown here is derived from an EMBL/GenBank/DDBJ whole genome shotgun (WGS) entry which is preliminary data.</text>
</comment>
<evidence type="ECO:0000313" key="3">
    <source>
        <dbReference type="Proteomes" id="UP000031056"/>
    </source>
</evidence>
<dbReference type="InterPro" id="IPR002048">
    <property type="entry name" value="EF_hand_dom"/>
</dbReference>
<accession>A0A0B2UI98</accession>
<feature type="domain" description="EF-hand" evidence="1">
    <location>
        <begin position="132"/>
        <end position="167"/>
    </location>
</feature>
<dbReference type="HOGENOM" id="CLU_061288_10_3_1"/>
<feature type="domain" description="EF-hand" evidence="1">
    <location>
        <begin position="96"/>
        <end position="131"/>
    </location>
</feature>